<proteinExistence type="predicted"/>
<organism evidence="1 2">
    <name type="scientific">Vitis vinifera</name>
    <name type="common">Grape</name>
    <dbReference type="NCBI Taxonomy" id="29760"/>
    <lineage>
        <taxon>Eukaryota</taxon>
        <taxon>Viridiplantae</taxon>
        <taxon>Streptophyta</taxon>
        <taxon>Embryophyta</taxon>
        <taxon>Tracheophyta</taxon>
        <taxon>Spermatophyta</taxon>
        <taxon>Magnoliopsida</taxon>
        <taxon>eudicotyledons</taxon>
        <taxon>Gunneridae</taxon>
        <taxon>Pentapetalae</taxon>
        <taxon>rosids</taxon>
        <taxon>Vitales</taxon>
        <taxon>Vitaceae</taxon>
        <taxon>Viteae</taxon>
        <taxon>Vitis</taxon>
    </lineage>
</organism>
<name>A0A438IJQ0_VITVI</name>
<accession>A0A438IJQ0</accession>
<evidence type="ECO:0000313" key="1">
    <source>
        <dbReference type="EMBL" id="RVW96937.1"/>
    </source>
</evidence>
<gene>
    <name evidence="1" type="primary">THO1_4</name>
    <name evidence="1" type="ORF">CK203_032376</name>
</gene>
<reference evidence="1 2" key="1">
    <citation type="journal article" date="2018" name="PLoS Genet.">
        <title>Population sequencing reveals clonal diversity and ancestral inbreeding in the grapevine cultivar Chardonnay.</title>
        <authorList>
            <person name="Roach M.J."/>
            <person name="Johnson D.L."/>
            <person name="Bohlmann J."/>
            <person name="van Vuuren H.J."/>
            <person name="Jones S.J."/>
            <person name="Pretorius I.S."/>
            <person name="Schmidt S.A."/>
            <person name="Borneman A.R."/>
        </authorList>
    </citation>
    <scope>NUCLEOTIDE SEQUENCE [LARGE SCALE GENOMIC DNA]</scope>
    <source>
        <strain evidence="2">cv. Chardonnay</strain>
        <tissue evidence="1">Leaf</tissue>
    </source>
</reference>
<evidence type="ECO:0000313" key="2">
    <source>
        <dbReference type="Proteomes" id="UP000288805"/>
    </source>
</evidence>
<dbReference type="EMBL" id="QGNW01000104">
    <property type="protein sequence ID" value="RVW96937.1"/>
    <property type="molecule type" value="Genomic_DNA"/>
</dbReference>
<sequence length="113" mass="12942">MNVEEEQFYNSFIQASVVLSRSRIKWALMSDQEKKKKVGIDVLHMVEMPQDTKIVNALTDPQRVRTPAISEYWKPLAEDMDLSAGIEAEYHHKNNRVDGLTHKHLGSIGLHSI</sequence>
<comment type="caution">
    <text evidence="1">The sequence shown here is derived from an EMBL/GenBank/DDBJ whole genome shotgun (WGS) entry which is preliminary data.</text>
</comment>
<dbReference type="Proteomes" id="UP000288805">
    <property type="component" value="Unassembled WGS sequence"/>
</dbReference>
<protein>
    <submittedName>
        <fullName evidence="1">THO complex subunit 1</fullName>
    </submittedName>
</protein>
<dbReference type="AlphaFoldDB" id="A0A438IJQ0"/>